<feature type="region of interest" description="Disordered" evidence="6">
    <location>
        <begin position="432"/>
        <end position="485"/>
    </location>
</feature>
<dbReference type="EMBL" id="HBIC01039383">
    <property type="protein sequence ID" value="CAE0291406.1"/>
    <property type="molecule type" value="Transcribed_RNA"/>
</dbReference>
<proteinExistence type="predicted"/>
<feature type="transmembrane region" description="Helical" evidence="7">
    <location>
        <begin position="317"/>
        <end position="344"/>
    </location>
</feature>
<evidence type="ECO:0000313" key="8">
    <source>
        <dbReference type="EMBL" id="CAE0291406.1"/>
    </source>
</evidence>
<feature type="region of interest" description="Disordered" evidence="6">
    <location>
        <begin position="116"/>
        <end position="182"/>
    </location>
</feature>
<feature type="compositionally biased region" description="Low complexity" evidence="6">
    <location>
        <begin position="460"/>
        <end position="470"/>
    </location>
</feature>
<feature type="transmembrane region" description="Helical" evidence="7">
    <location>
        <begin position="259"/>
        <end position="281"/>
    </location>
</feature>
<feature type="compositionally biased region" description="Basic and acidic residues" evidence="6">
    <location>
        <begin position="432"/>
        <end position="459"/>
    </location>
</feature>
<keyword evidence="5 7" id="KW-0472">Membrane</keyword>
<keyword evidence="2" id="KW-0813">Transport</keyword>
<keyword evidence="4 7" id="KW-1133">Transmembrane helix</keyword>
<dbReference type="PANTHER" id="PTHR23504:SF15">
    <property type="entry name" value="MAJOR FACILITATOR SUPERFAMILY (MFS) PROFILE DOMAIN-CONTAINING PROTEIN"/>
    <property type="match status" value="1"/>
</dbReference>
<accession>A0A7S3HCF8</accession>
<dbReference type="SUPFAM" id="SSF103473">
    <property type="entry name" value="MFS general substrate transporter"/>
    <property type="match status" value="1"/>
</dbReference>
<name>A0A7S3HCF8_9STRA</name>
<dbReference type="AlphaFoldDB" id="A0A7S3HCF8"/>
<evidence type="ECO:0000256" key="1">
    <source>
        <dbReference type="ARBA" id="ARBA00004141"/>
    </source>
</evidence>
<reference evidence="8" key="1">
    <citation type="submission" date="2021-01" db="EMBL/GenBank/DDBJ databases">
        <authorList>
            <person name="Corre E."/>
            <person name="Pelletier E."/>
            <person name="Niang G."/>
            <person name="Scheremetjew M."/>
            <person name="Finn R."/>
            <person name="Kale V."/>
            <person name="Holt S."/>
            <person name="Cochrane G."/>
            <person name="Meng A."/>
            <person name="Brown T."/>
            <person name="Cohen L."/>
        </authorList>
    </citation>
    <scope>NUCLEOTIDE SEQUENCE</scope>
    <source>
        <strain evidence="8">CCAP 955/1</strain>
    </source>
</reference>
<evidence type="ECO:0000256" key="5">
    <source>
        <dbReference type="ARBA" id="ARBA00023136"/>
    </source>
</evidence>
<dbReference type="Gene3D" id="1.20.1250.20">
    <property type="entry name" value="MFS general substrate transporter like domains"/>
    <property type="match status" value="1"/>
</dbReference>
<dbReference type="GO" id="GO:0016020">
    <property type="term" value="C:membrane"/>
    <property type="evidence" value="ECO:0007669"/>
    <property type="project" value="UniProtKB-SubCell"/>
</dbReference>
<feature type="transmembrane region" description="Helical" evidence="7">
    <location>
        <begin position="218"/>
        <end position="239"/>
    </location>
</feature>
<evidence type="ECO:0000256" key="4">
    <source>
        <dbReference type="ARBA" id="ARBA00022989"/>
    </source>
</evidence>
<keyword evidence="3 7" id="KW-0812">Transmembrane</keyword>
<evidence type="ECO:0000256" key="7">
    <source>
        <dbReference type="SAM" id="Phobius"/>
    </source>
</evidence>
<feature type="transmembrane region" description="Helical" evidence="7">
    <location>
        <begin position="394"/>
        <end position="413"/>
    </location>
</feature>
<evidence type="ECO:0000256" key="6">
    <source>
        <dbReference type="SAM" id="MobiDB-lite"/>
    </source>
</evidence>
<evidence type="ECO:0008006" key="9">
    <source>
        <dbReference type="Google" id="ProtNLM"/>
    </source>
</evidence>
<feature type="region of interest" description="Disordered" evidence="6">
    <location>
        <begin position="1"/>
        <end position="77"/>
    </location>
</feature>
<feature type="compositionally biased region" description="Acidic residues" evidence="6">
    <location>
        <begin position="37"/>
        <end position="49"/>
    </location>
</feature>
<evidence type="ECO:0000256" key="2">
    <source>
        <dbReference type="ARBA" id="ARBA00022448"/>
    </source>
</evidence>
<gene>
    <name evidence="8" type="ORF">SELO1098_LOCUS20251</name>
</gene>
<organism evidence="8">
    <name type="scientific">Spumella elongata</name>
    <dbReference type="NCBI Taxonomy" id="89044"/>
    <lineage>
        <taxon>Eukaryota</taxon>
        <taxon>Sar</taxon>
        <taxon>Stramenopiles</taxon>
        <taxon>Ochrophyta</taxon>
        <taxon>Chrysophyceae</taxon>
        <taxon>Chromulinales</taxon>
        <taxon>Chromulinaceae</taxon>
        <taxon>Spumella</taxon>
    </lineage>
</organism>
<comment type="subcellular location">
    <subcellularLocation>
        <location evidence="1">Membrane</location>
        <topology evidence="1">Multi-pass membrane protein</topology>
    </subcellularLocation>
</comment>
<dbReference type="PANTHER" id="PTHR23504">
    <property type="entry name" value="MAJOR FACILITATOR SUPERFAMILY DOMAIN-CONTAINING PROTEIN 10"/>
    <property type="match status" value="1"/>
</dbReference>
<evidence type="ECO:0000256" key="3">
    <source>
        <dbReference type="ARBA" id="ARBA00022692"/>
    </source>
</evidence>
<sequence>MDSIENGEVANPLLTNKESVFVPLKSGAQRMSGETDRADDEEEEGEEESASTSNRGRVSFSKKAENGKMSSSGRKEVRKSISFSSLVKVKTIDLPHITYQGLKQVAADEVPLGMMSRGEIEGGGDLEALEAGTRNGRGRNNDSSIPEDESVEDPSPRSEGSQKVYSPLMAEEEHSSASRESLLPRVRYSNGAEFFESMDSSQKSLATNLAYLMRQKQIVVSTTLYGFSSFVVVIGNEIFTLWVVTSRADGGLSYNTQQIGVAVMICGVIGTLLQLTLFPYASDRLGTLGVHRYGGLMFAANSLFIPCIPYISSNPTITMIIVVLALTMQSVAATWYLISTFVLISNSCYSHQLATVNGIGQTCASLGRLSGPYLGSVLFAWSETNGMEWPFNQYLVYYLLALLCVLIYQYSFLLPKSIQRRKREPKFRNWDDADAHYRREQEREQTLAQEREQGQEQKQGEQQLSQLTQTKGNNTDSGAPQIDIDSAFKTGNSELIVREPEILNGKEENALK</sequence>
<feature type="transmembrane region" description="Helical" evidence="7">
    <location>
        <begin position="293"/>
        <end position="311"/>
    </location>
</feature>
<protein>
    <recommendedName>
        <fullName evidence="9">Major facilitator superfamily (MFS) profile domain-containing protein</fullName>
    </recommendedName>
</protein>
<dbReference type="InterPro" id="IPR036259">
    <property type="entry name" value="MFS_trans_sf"/>
</dbReference>